<feature type="transmembrane region" description="Helical" evidence="5">
    <location>
        <begin position="120"/>
        <end position="141"/>
    </location>
</feature>
<evidence type="ECO:0000259" key="6">
    <source>
        <dbReference type="PROSITE" id="PS50801"/>
    </source>
</evidence>
<comment type="subcellular location">
    <subcellularLocation>
        <location evidence="1">Membrane</location>
        <topology evidence="1">Multi-pass membrane protein</topology>
    </subcellularLocation>
</comment>
<dbReference type="InterPro" id="IPR036513">
    <property type="entry name" value="STAS_dom_sf"/>
</dbReference>
<dbReference type="GO" id="GO:0016020">
    <property type="term" value="C:membrane"/>
    <property type="evidence" value="ECO:0007669"/>
    <property type="project" value="UniProtKB-SubCell"/>
</dbReference>
<reference evidence="7" key="1">
    <citation type="submission" date="2023-03" db="EMBL/GenBank/DDBJ databases">
        <title>Electrophorus voltai genome.</title>
        <authorList>
            <person name="Bian C."/>
        </authorList>
    </citation>
    <scope>NUCLEOTIDE SEQUENCE</scope>
    <source>
        <strain evidence="7">CB-2022</strain>
        <tissue evidence="7">Muscle</tissue>
    </source>
</reference>
<sequence length="364" mass="40077">MNELEEPTLADVFQNINQTNMADLVAGLLAIATVMAEKEVNTKFQHKISVPIPIDVIVTVVATGISYAVKLNSRYGASIIHTIPRGLIVMLLQVAGLISVVVLIVILVLGPLLQPLQKSVLAGIVIANLKGMFLQISNVPILWRQKTDPSTGIWVFTCIACILLGLDVGLLTGVVFELGMVIVRTQLLMRFPELIPRIFRCNSPTYFANINYFKEQLRDANGLAPVELFGVDNEAFEREQDTELVEGEFQQDLEGGASPVTEVEVQVDWTFMLPVNVNVPRVNIHSLVMDFSAVSFLDVMAAKSFKLVHSNSILSFPSVTDETVGRMEAMSFFDEVITRNMLFLSAHDAILFIKLKASSGNLPC</sequence>
<dbReference type="Pfam" id="PF01740">
    <property type="entry name" value="STAS"/>
    <property type="match status" value="1"/>
</dbReference>
<dbReference type="InterPro" id="IPR011547">
    <property type="entry name" value="SLC26A/SulP_dom"/>
</dbReference>
<dbReference type="Gene3D" id="3.30.750.24">
    <property type="entry name" value="STAS domain"/>
    <property type="match status" value="1"/>
</dbReference>
<organism evidence="7 8">
    <name type="scientific">Electrophorus voltai</name>
    <dbReference type="NCBI Taxonomy" id="2609070"/>
    <lineage>
        <taxon>Eukaryota</taxon>
        <taxon>Metazoa</taxon>
        <taxon>Chordata</taxon>
        <taxon>Craniata</taxon>
        <taxon>Vertebrata</taxon>
        <taxon>Euteleostomi</taxon>
        <taxon>Actinopterygii</taxon>
        <taxon>Neopterygii</taxon>
        <taxon>Teleostei</taxon>
        <taxon>Ostariophysi</taxon>
        <taxon>Gymnotiformes</taxon>
        <taxon>Gymnotoidei</taxon>
        <taxon>Gymnotidae</taxon>
        <taxon>Electrophorus</taxon>
    </lineage>
</organism>
<feature type="transmembrane region" description="Helical" evidence="5">
    <location>
        <begin position="48"/>
        <end position="68"/>
    </location>
</feature>
<dbReference type="Pfam" id="PF00916">
    <property type="entry name" value="Sulfate_transp"/>
    <property type="match status" value="2"/>
</dbReference>
<dbReference type="GO" id="GO:0055085">
    <property type="term" value="P:transmembrane transport"/>
    <property type="evidence" value="ECO:0007669"/>
    <property type="project" value="InterPro"/>
</dbReference>
<evidence type="ECO:0000256" key="2">
    <source>
        <dbReference type="ARBA" id="ARBA00022692"/>
    </source>
</evidence>
<dbReference type="InterPro" id="IPR002645">
    <property type="entry name" value="STAS_dom"/>
</dbReference>
<proteinExistence type="predicted"/>
<evidence type="ECO:0000256" key="4">
    <source>
        <dbReference type="ARBA" id="ARBA00023136"/>
    </source>
</evidence>
<dbReference type="PROSITE" id="PS50801">
    <property type="entry name" value="STAS"/>
    <property type="match status" value="1"/>
</dbReference>
<keyword evidence="4 5" id="KW-0472">Membrane</keyword>
<evidence type="ECO:0000256" key="1">
    <source>
        <dbReference type="ARBA" id="ARBA00004141"/>
    </source>
</evidence>
<evidence type="ECO:0000256" key="5">
    <source>
        <dbReference type="SAM" id="Phobius"/>
    </source>
</evidence>
<keyword evidence="3 5" id="KW-1133">Transmembrane helix</keyword>
<accession>A0AAD9DQM3</accession>
<protein>
    <recommendedName>
        <fullName evidence="6">STAS domain-containing protein</fullName>
    </recommendedName>
</protein>
<name>A0AAD9DQM3_9TELE</name>
<evidence type="ECO:0000256" key="3">
    <source>
        <dbReference type="ARBA" id="ARBA00022989"/>
    </source>
</evidence>
<dbReference type="EMBL" id="JAROKS010000021">
    <property type="protein sequence ID" value="KAK1790456.1"/>
    <property type="molecule type" value="Genomic_DNA"/>
</dbReference>
<feature type="transmembrane region" description="Helical" evidence="5">
    <location>
        <begin position="153"/>
        <end position="183"/>
    </location>
</feature>
<keyword evidence="8" id="KW-1185">Reference proteome</keyword>
<dbReference type="PANTHER" id="PTHR11814">
    <property type="entry name" value="SULFATE TRANSPORTER"/>
    <property type="match status" value="1"/>
</dbReference>
<keyword evidence="2 5" id="KW-0812">Transmembrane</keyword>
<evidence type="ECO:0000313" key="8">
    <source>
        <dbReference type="Proteomes" id="UP001239994"/>
    </source>
</evidence>
<dbReference type="AlphaFoldDB" id="A0AAD9DQM3"/>
<dbReference type="InterPro" id="IPR001902">
    <property type="entry name" value="SLC26A/SulP_fam"/>
</dbReference>
<feature type="transmembrane region" description="Helical" evidence="5">
    <location>
        <begin position="88"/>
        <end position="113"/>
    </location>
</feature>
<evidence type="ECO:0000313" key="7">
    <source>
        <dbReference type="EMBL" id="KAK1790456.1"/>
    </source>
</evidence>
<dbReference type="Proteomes" id="UP001239994">
    <property type="component" value="Unassembled WGS sequence"/>
</dbReference>
<feature type="domain" description="STAS" evidence="6">
    <location>
        <begin position="198"/>
        <end position="353"/>
    </location>
</feature>
<comment type="caution">
    <text evidence="7">The sequence shown here is derived from an EMBL/GenBank/DDBJ whole genome shotgun (WGS) entry which is preliminary data.</text>
</comment>
<gene>
    <name evidence="7" type="ORF">P4O66_014355</name>
</gene>